<sequence length="711" mass="81212">MEATDKDEEDAERRLLSSASKRVCTQIERLEKLETLTLDIVASEHTNAMDGDYAWDLTLSRGWLGELAGLKNLEILSLEADLWSKMGQAKVEFIYEHWPLLKDISLRGNHLELGAPSPWLWLRPRLHLVLRSLNRDLTWDSNSPVRYAALKMLNSAAHGVFGILELVLLVSEHLDPLDLAQCIQVCKAWSRQFEPVLWTNVCLKEHHVELLGNTRPSPLKIALLRNLPRIRTIRTSDANVALVQVLINRSSTDPSTLCTNLKRLEIEDISVAHRIAPWPLLEALLDLNPRLTHLKLPFQAVITYGVLPAVSKLDHLQQLSVYSTQQCTRLREMLMFLQACLPLPNLTELLMDLDLACVNNGDVTDTDLRIMVQEAERARFSRDPTATKIKSLRLPSCRNLMWNPLPLILLKSKLLDLESCEIPWFDADEVLEEVEDVVRRHCPNLKYLYCPSFGNEEEEDGEIVWTFVLACSGIRSFVSHRFSDQGPRSRPRDIISTLVSKHFSTLEDFELTECVQVNSYDQQTILSQCRRLKQFWVLSSYSTGNYIGIDPTDILEKNWVCVELTKLGLTLNRFSRCSSAFAGNKEDSAHQLLAIAAKNVYTQIGRLTKLEILVLDIEKSVKTKARKGDYAWDLTLSRGWLGELAGLKSLKTLRLQADLWSGMGQAEMEFIHEQWPLLREVGLRGKSLQMSAQSTWFWLLNKRPQLRLVHE</sequence>
<evidence type="ECO:0000313" key="2">
    <source>
        <dbReference type="EMBL" id="KAG9324323.1"/>
    </source>
</evidence>
<evidence type="ECO:0000259" key="1">
    <source>
        <dbReference type="Pfam" id="PF12937"/>
    </source>
</evidence>
<dbReference type="EMBL" id="JAIFTL010000070">
    <property type="protein sequence ID" value="KAG9324323.1"/>
    <property type="molecule type" value="Genomic_DNA"/>
</dbReference>
<organism evidence="2 3">
    <name type="scientific">Mortierella alpina</name>
    <name type="common">Oleaginous fungus</name>
    <name type="synonym">Mortierella renispora</name>
    <dbReference type="NCBI Taxonomy" id="64518"/>
    <lineage>
        <taxon>Eukaryota</taxon>
        <taxon>Fungi</taxon>
        <taxon>Fungi incertae sedis</taxon>
        <taxon>Mucoromycota</taxon>
        <taxon>Mortierellomycotina</taxon>
        <taxon>Mortierellomycetes</taxon>
        <taxon>Mortierellales</taxon>
        <taxon>Mortierellaceae</taxon>
        <taxon>Mortierella</taxon>
    </lineage>
</organism>
<dbReference type="InterPro" id="IPR032675">
    <property type="entry name" value="LRR_dom_sf"/>
</dbReference>
<protein>
    <recommendedName>
        <fullName evidence="1">F-box domain-containing protein</fullName>
    </recommendedName>
</protein>
<dbReference type="InterPro" id="IPR001810">
    <property type="entry name" value="F-box_dom"/>
</dbReference>
<feature type="domain" description="F-box" evidence="1">
    <location>
        <begin position="165"/>
        <end position="204"/>
    </location>
</feature>
<dbReference type="Gene3D" id="3.80.10.10">
    <property type="entry name" value="Ribonuclease Inhibitor"/>
    <property type="match status" value="1"/>
</dbReference>
<dbReference type="Gene3D" id="1.20.1280.50">
    <property type="match status" value="1"/>
</dbReference>
<proteinExistence type="predicted"/>
<accession>A0A9P8CXG3</accession>
<dbReference type="AlphaFoldDB" id="A0A9P8CXG3"/>
<dbReference type="SUPFAM" id="SSF81383">
    <property type="entry name" value="F-box domain"/>
    <property type="match status" value="1"/>
</dbReference>
<dbReference type="Pfam" id="PF12937">
    <property type="entry name" value="F-box-like"/>
    <property type="match status" value="1"/>
</dbReference>
<reference evidence="2" key="1">
    <citation type="submission" date="2021-07" db="EMBL/GenBank/DDBJ databases">
        <title>Draft genome of Mortierella alpina, strain LL118, isolated from an aspen leaf litter sample.</title>
        <authorList>
            <person name="Yang S."/>
            <person name="Vinatzer B.A."/>
        </authorList>
    </citation>
    <scope>NUCLEOTIDE SEQUENCE</scope>
    <source>
        <strain evidence="2">LL118</strain>
    </source>
</reference>
<dbReference type="SUPFAM" id="SSF52047">
    <property type="entry name" value="RNI-like"/>
    <property type="match status" value="1"/>
</dbReference>
<dbReference type="PANTHER" id="PTHR38926:SF72">
    <property type="entry name" value="IM:7136021-RELATED"/>
    <property type="match status" value="1"/>
</dbReference>
<name>A0A9P8CXG3_MORAP</name>
<comment type="caution">
    <text evidence="2">The sequence shown here is derived from an EMBL/GenBank/DDBJ whole genome shotgun (WGS) entry which is preliminary data.</text>
</comment>
<dbReference type="Proteomes" id="UP000717515">
    <property type="component" value="Unassembled WGS sequence"/>
</dbReference>
<evidence type="ECO:0000313" key="3">
    <source>
        <dbReference type="Proteomes" id="UP000717515"/>
    </source>
</evidence>
<dbReference type="PANTHER" id="PTHR38926">
    <property type="entry name" value="F-BOX DOMAIN CONTAINING PROTEIN, EXPRESSED"/>
    <property type="match status" value="1"/>
</dbReference>
<dbReference type="InterPro" id="IPR036047">
    <property type="entry name" value="F-box-like_dom_sf"/>
</dbReference>
<gene>
    <name evidence="2" type="ORF">KVV02_006569</name>
</gene>